<dbReference type="PANTHER" id="PTHR34309:SF1">
    <property type="entry name" value="PROTEIN GLCG"/>
    <property type="match status" value="1"/>
</dbReference>
<dbReference type="Gene3D" id="3.30.450.150">
    <property type="entry name" value="Haem-degrading domain"/>
    <property type="match status" value="1"/>
</dbReference>
<keyword evidence="2" id="KW-1185">Reference proteome</keyword>
<evidence type="ECO:0000313" key="1">
    <source>
        <dbReference type="EMBL" id="SAL43177.1"/>
    </source>
</evidence>
<dbReference type="EMBL" id="FCNV02000012">
    <property type="protein sequence ID" value="SAL43177.1"/>
    <property type="molecule type" value="Genomic_DNA"/>
</dbReference>
<accession>A0A658R2Z4</accession>
<gene>
    <name evidence="1" type="ORF">AWB72_04527</name>
</gene>
<dbReference type="InterPro" id="IPR005624">
    <property type="entry name" value="PduO/GlcC-like"/>
</dbReference>
<dbReference type="SUPFAM" id="SSF143744">
    <property type="entry name" value="GlcG-like"/>
    <property type="match status" value="1"/>
</dbReference>
<dbReference type="Proteomes" id="UP000198263">
    <property type="component" value="Unassembled WGS sequence"/>
</dbReference>
<proteinExistence type="predicted"/>
<reference evidence="1 2" key="1">
    <citation type="submission" date="2016-01" db="EMBL/GenBank/DDBJ databases">
        <authorList>
            <person name="Peeters C."/>
        </authorList>
    </citation>
    <scope>NUCLEOTIDE SEQUENCE [LARGE SCALE GENOMIC DNA]</scope>
    <source>
        <strain evidence="1">LMG 29315</strain>
    </source>
</reference>
<name>A0A658R2Z4_9BURK</name>
<protein>
    <submittedName>
        <fullName evidence="1">GlcG protein</fullName>
    </submittedName>
</protein>
<dbReference type="InterPro" id="IPR038084">
    <property type="entry name" value="PduO/GlcC-like_sf"/>
</dbReference>
<dbReference type="InterPro" id="IPR052517">
    <property type="entry name" value="GlcG_carb_metab_protein"/>
</dbReference>
<organism evidence="1 2">
    <name type="scientific">Caballeronia concitans</name>
    <dbReference type="NCBI Taxonomy" id="1777133"/>
    <lineage>
        <taxon>Bacteria</taxon>
        <taxon>Pseudomonadati</taxon>
        <taxon>Pseudomonadota</taxon>
        <taxon>Betaproteobacteria</taxon>
        <taxon>Burkholderiales</taxon>
        <taxon>Burkholderiaceae</taxon>
        <taxon>Caballeronia</taxon>
    </lineage>
</organism>
<evidence type="ECO:0000313" key="2">
    <source>
        <dbReference type="Proteomes" id="UP000198263"/>
    </source>
</evidence>
<dbReference type="OrthoDB" id="9800768at2"/>
<dbReference type="RefSeq" id="WP_040053600.1">
    <property type="nucleotide sequence ID" value="NZ_FCNV02000012.1"/>
</dbReference>
<sequence>MQTKPVISIDDVTRVLSAAQAEANKQNWPVAIAVVDDGGHLLGMLRLDGCAPIGAEISIGKARTAAVGRRESKAYEDMVNGGRTAFTTAPIVTALEGGVPLIADGHVVGAIGVSGMKPAEDSQIAKAGAAALA</sequence>
<dbReference type="Pfam" id="PF03928">
    <property type="entry name" value="HbpS-like"/>
    <property type="match status" value="1"/>
</dbReference>
<comment type="caution">
    <text evidence="1">The sequence shown here is derived from an EMBL/GenBank/DDBJ whole genome shotgun (WGS) entry which is preliminary data.</text>
</comment>
<dbReference type="AlphaFoldDB" id="A0A658R2Z4"/>
<dbReference type="PANTHER" id="PTHR34309">
    <property type="entry name" value="SLR1406 PROTEIN"/>
    <property type="match status" value="1"/>
</dbReference>